<dbReference type="PRINTS" id="PR00032">
    <property type="entry name" value="HTHARAC"/>
</dbReference>
<dbReference type="InterPro" id="IPR020449">
    <property type="entry name" value="Tscrpt_reg_AraC-type_HTH"/>
</dbReference>
<keyword evidence="12" id="KW-1185">Reference proteome</keyword>
<evidence type="ECO:0000256" key="8">
    <source>
        <dbReference type="PROSITE-ProRule" id="PRU00169"/>
    </source>
</evidence>
<dbReference type="InterPro" id="IPR051552">
    <property type="entry name" value="HptR"/>
</dbReference>
<evidence type="ECO:0000313" key="11">
    <source>
        <dbReference type="EMBL" id="MBM7570303.1"/>
    </source>
</evidence>
<reference evidence="11 12" key="1">
    <citation type="submission" date="2021-01" db="EMBL/GenBank/DDBJ databases">
        <title>Genomic Encyclopedia of Type Strains, Phase IV (KMG-IV): sequencing the most valuable type-strain genomes for metagenomic binning, comparative biology and taxonomic classification.</title>
        <authorList>
            <person name="Goeker M."/>
        </authorList>
    </citation>
    <scope>NUCLEOTIDE SEQUENCE [LARGE SCALE GENOMIC DNA]</scope>
    <source>
        <strain evidence="11 12">DSM 23711</strain>
    </source>
</reference>
<gene>
    <name evidence="11" type="ORF">JOC48_000781</name>
</gene>
<keyword evidence="5" id="KW-0805">Transcription regulation</keyword>
<proteinExistence type="predicted"/>
<feature type="modified residue" description="4-aspartylphosphate" evidence="8">
    <location>
        <position position="55"/>
    </location>
</feature>
<name>A0ABS2MWY6_9BACI</name>
<dbReference type="InterPro" id="IPR011006">
    <property type="entry name" value="CheY-like_superfamily"/>
</dbReference>
<dbReference type="SMART" id="SM00342">
    <property type="entry name" value="HTH_ARAC"/>
    <property type="match status" value="1"/>
</dbReference>
<dbReference type="Gene3D" id="3.40.50.2300">
    <property type="match status" value="1"/>
</dbReference>
<accession>A0ABS2MWY6</accession>
<keyword evidence="3 8" id="KW-0597">Phosphoprotein</keyword>
<feature type="domain" description="HTH araC/xylS-type" evidence="9">
    <location>
        <begin position="425"/>
        <end position="523"/>
    </location>
</feature>
<keyword evidence="6" id="KW-0238">DNA-binding</keyword>
<dbReference type="PROSITE" id="PS50110">
    <property type="entry name" value="RESPONSE_REGULATORY"/>
    <property type="match status" value="1"/>
</dbReference>
<dbReference type="Proteomes" id="UP001296943">
    <property type="component" value="Unassembled WGS sequence"/>
</dbReference>
<dbReference type="Pfam" id="PF12833">
    <property type="entry name" value="HTH_18"/>
    <property type="match status" value="1"/>
</dbReference>
<evidence type="ECO:0000256" key="5">
    <source>
        <dbReference type="ARBA" id="ARBA00023015"/>
    </source>
</evidence>
<dbReference type="EMBL" id="JAFBDR010000003">
    <property type="protein sequence ID" value="MBM7570303.1"/>
    <property type="molecule type" value="Genomic_DNA"/>
</dbReference>
<evidence type="ECO:0000259" key="9">
    <source>
        <dbReference type="PROSITE" id="PS01124"/>
    </source>
</evidence>
<keyword evidence="4" id="KW-0902">Two-component regulatory system</keyword>
<protein>
    <submittedName>
        <fullName evidence="11">Two-component system response regulator YesN</fullName>
    </submittedName>
</protein>
<dbReference type="SUPFAM" id="SSF52172">
    <property type="entry name" value="CheY-like"/>
    <property type="match status" value="1"/>
</dbReference>
<dbReference type="PROSITE" id="PS01124">
    <property type="entry name" value="HTH_ARAC_FAMILY_2"/>
    <property type="match status" value="1"/>
</dbReference>
<evidence type="ECO:0000256" key="7">
    <source>
        <dbReference type="ARBA" id="ARBA00023163"/>
    </source>
</evidence>
<comment type="subcellular location">
    <subcellularLocation>
        <location evidence="1">Cytoplasm</location>
    </subcellularLocation>
</comment>
<organism evidence="11 12">
    <name type="scientific">Aquibacillus albus</name>
    <dbReference type="NCBI Taxonomy" id="1168171"/>
    <lineage>
        <taxon>Bacteria</taxon>
        <taxon>Bacillati</taxon>
        <taxon>Bacillota</taxon>
        <taxon>Bacilli</taxon>
        <taxon>Bacillales</taxon>
        <taxon>Bacillaceae</taxon>
        <taxon>Aquibacillus</taxon>
    </lineage>
</organism>
<dbReference type="RefSeq" id="WP_204497735.1">
    <property type="nucleotide sequence ID" value="NZ_JAFBDR010000003.1"/>
</dbReference>
<dbReference type="PANTHER" id="PTHR42713:SF3">
    <property type="entry name" value="TRANSCRIPTIONAL REGULATORY PROTEIN HPTR"/>
    <property type="match status" value="1"/>
</dbReference>
<dbReference type="Pfam" id="PF00072">
    <property type="entry name" value="Response_reg"/>
    <property type="match status" value="1"/>
</dbReference>
<evidence type="ECO:0000256" key="2">
    <source>
        <dbReference type="ARBA" id="ARBA00022490"/>
    </source>
</evidence>
<evidence type="ECO:0000256" key="4">
    <source>
        <dbReference type="ARBA" id="ARBA00023012"/>
    </source>
</evidence>
<feature type="domain" description="Response regulatory" evidence="10">
    <location>
        <begin position="3"/>
        <end position="121"/>
    </location>
</feature>
<sequence length="527" mass="61528">MNKVLLVDDEVFVCKGLRGLIDWEEIGFEICGEANNGEDAFSLIMEIKPDVVITDIKMPAIDGLQLIKSVKQNLDKDIIFIIISGYNDFSYAQQAVRYGVFDFILKPIDNTELEVIMEKLRKKLEADHIENSRKEKMVFEQLMVQLLDGSMKESEARELSQKLKIDTNDYFYYVILEMNNIYTMENTSTSKENSHFFKKIINDTLLSLTKTSQPIHIYEQQDHAIGLLITSNYLDSFNGDIEVFVDELKRKLKQKTDRQITICVGAKVLEVLSLKQSYETANSVRGYKYIRAKQETILYSEVENIPVTYNELDKSIYLSLMEHIEEKNIPKIKQLISDIFYEFETNKFKPAVIYTTINRFVHNVIQTINKMGGNEGQIPSLPVMIKWERYNLTKEELKNLFSIFILEGATIIQDLRKENIKGDIYKIKDYVDKNFHKNISLKSIANEFYMNPVYMGQLFKKTFGIYFKEYLLKLRITESKKLLRQTDARIYEVAEKVGFGSTDYFITQFEKITNATPTEYRNKLLKK</sequence>
<dbReference type="CDD" id="cd17536">
    <property type="entry name" value="REC_YesN-like"/>
    <property type="match status" value="1"/>
</dbReference>
<dbReference type="Gene3D" id="1.10.10.60">
    <property type="entry name" value="Homeodomain-like"/>
    <property type="match status" value="2"/>
</dbReference>
<comment type="caution">
    <text evidence="11">The sequence shown here is derived from an EMBL/GenBank/DDBJ whole genome shotgun (WGS) entry which is preliminary data.</text>
</comment>
<evidence type="ECO:0000256" key="1">
    <source>
        <dbReference type="ARBA" id="ARBA00004496"/>
    </source>
</evidence>
<dbReference type="InterPro" id="IPR018062">
    <property type="entry name" value="HTH_AraC-typ_CS"/>
</dbReference>
<dbReference type="PROSITE" id="PS00041">
    <property type="entry name" value="HTH_ARAC_FAMILY_1"/>
    <property type="match status" value="1"/>
</dbReference>
<evidence type="ECO:0000256" key="3">
    <source>
        <dbReference type="ARBA" id="ARBA00022553"/>
    </source>
</evidence>
<evidence type="ECO:0000313" key="12">
    <source>
        <dbReference type="Proteomes" id="UP001296943"/>
    </source>
</evidence>
<dbReference type="SUPFAM" id="SSF46689">
    <property type="entry name" value="Homeodomain-like"/>
    <property type="match status" value="2"/>
</dbReference>
<dbReference type="InterPro" id="IPR009057">
    <property type="entry name" value="Homeodomain-like_sf"/>
</dbReference>
<dbReference type="InterPro" id="IPR001789">
    <property type="entry name" value="Sig_transdc_resp-reg_receiver"/>
</dbReference>
<dbReference type="SMART" id="SM00448">
    <property type="entry name" value="REC"/>
    <property type="match status" value="1"/>
</dbReference>
<dbReference type="InterPro" id="IPR018060">
    <property type="entry name" value="HTH_AraC"/>
</dbReference>
<evidence type="ECO:0000259" key="10">
    <source>
        <dbReference type="PROSITE" id="PS50110"/>
    </source>
</evidence>
<evidence type="ECO:0000256" key="6">
    <source>
        <dbReference type="ARBA" id="ARBA00023125"/>
    </source>
</evidence>
<keyword evidence="2" id="KW-0963">Cytoplasm</keyword>
<keyword evidence="7" id="KW-0804">Transcription</keyword>
<dbReference type="PANTHER" id="PTHR42713">
    <property type="entry name" value="HISTIDINE KINASE-RELATED"/>
    <property type="match status" value="1"/>
</dbReference>